<dbReference type="SUPFAM" id="SSF51445">
    <property type="entry name" value="(Trans)glycosidases"/>
    <property type="match status" value="1"/>
</dbReference>
<dbReference type="STRING" id="1411141.GCA_001590885_03287"/>
<dbReference type="GeneID" id="75026803"/>
<protein>
    <submittedName>
        <fullName evidence="2">Beta-xylosidase</fullName>
    </submittedName>
</protein>
<organism evidence="2 3">
    <name type="scientific">Serratia ficaria</name>
    <dbReference type="NCBI Taxonomy" id="61651"/>
    <lineage>
        <taxon>Bacteria</taxon>
        <taxon>Pseudomonadati</taxon>
        <taxon>Pseudomonadota</taxon>
        <taxon>Gammaproteobacteria</taxon>
        <taxon>Enterobacterales</taxon>
        <taxon>Yersiniaceae</taxon>
        <taxon>Serratia</taxon>
    </lineage>
</organism>
<dbReference type="KEGG" id="sfj:SAMEA4384070_1636"/>
<dbReference type="Proteomes" id="UP000215134">
    <property type="component" value="Chromosome 1"/>
</dbReference>
<evidence type="ECO:0000313" key="3">
    <source>
        <dbReference type="Proteomes" id="UP000215134"/>
    </source>
</evidence>
<dbReference type="AlphaFoldDB" id="A0A240BPL8"/>
<keyword evidence="3" id="KW-1185">Reference proteome</keyword>
<dbReference type="OrthoDB" id="6433133at2"/>
<sequence>MKLYPTANVGAYSLSCLFFIVSSLPMCAKAAATQAQYYAEMKKTREDLSDDTSTYVYNKLMKRELSRSSDNDGVDFGVHGMEIPAVKSTGDLKAIDKAFELLSRTGVNSLRSAETAWHRVADANGDPTNFKEVDFQLKEAKKYGMSHNFLFGYPPAKYTVSHNKLSAVDPKYYDKYKNYLNVTLKHLEGYDVKYAELGNEVDAPSVWWIKSTPAMYVNEMKMLKEAIQASGQNIKTVAFAATYSRSEFKGGLDGGRRFVDKSFKLGIDKYADAYSIHHYVFGADNLPGYMRDMANKYGGGNKPILDTEQLDTASTGRYQSNPYDLVKLFARGFYFYDMKRVDYYLAQDRFLNGKLYYFGLFDENWKPKLRLLAYAMAVDAMKGKHLLYMASPQKDVEAYVLQANPNTKGKKYTILMWKNPPKNARVTPATVTGIRGNVSIEQWNLDVENKADISQGIKVDDKPIAIYTDEKPDWQTVNKSSFAAKLPAMAVSRSPMPNDK</sequence>
<dbReference type="InterPro" id="IPR017853">
    <property type="entry name" value="GH"/>
</dbReference>
<dbReference type="RefSeq" id="WP_095096641.1">
    <property type="nucleotide sequence ID" value="NZ_CAMIQD010000002.1"/>
</dbReference>
<reference evidence="2 3" key="1">
    <citation type="submission" date="2017-06" db="EMBL/GenBank/DDBJ databases">
        <authorList>
            <consortium name="Pathogen Informatics"/>
        </authorList>
    </citation>
    <scope>NUCLEOTIDE SEQUENCE [LARGE SCALE GENOMIC DNA]</scope>
    <source>
        <strain evidence="2 3">NCTC12148</strain>
    </source>
</reference>
<feature type="signal peptide" evidence="1">
    <location>
        <begin position="1"/>
        <end position="28"/>
    </location>
</feature>
<keyword evidence="1" id="KW-0732">Signal</keyword>
<evidence type="ECO:0000313" key="2">
    <source>
        <dbReference type="EMBL" id="SNV97674.1"/>
    </source>
</evidence>
<evidence type="ECO:0000256" key="1">
    <source>
        <dbReference type="SAM" id="SignalP"/>
    </source>
</evidence>
<gene>
    <name evidence="2" type="ORF">SAMEA4384070_01636</name>
</gene>
<name>A0A240BPL8_SERFI</name>
<accession>A0A240BPL8</accession>
<dbReference type="Gene3D" id="3.20.20.80">
    <property type="entry name" value="Glycosidases"/>
    <property type="match status" value="1"/>
</dbReference>
<proteinExistence type="predicted"/>
<dbReference type="EMBL" id="LT906479">
    <property type="protein sequence ID" value="SNV97674.1"/>
    <property type="molecule type" value="Genomic_DNA"/>
</dbReference>
<feature type="chain" id="PRO_5012602397" evidence="1">
    <location>
        <begin position="29"/>
        <end position="500"/>
    </location>
</feature>